<protein>
    <submittedName>
        <fullName evidence="2">Uncharacterized protein</fullName>
    </submittedName>
</protein>
<evidence type="ECO:0000313" key="3">
    <source>
        <dbReference type="Proteomes" id="UP001500879"/>
    </source>
</evidence>
<evidence type="ECO:0000256" key="1">
    <source>
        <dbReference type="SAM" id="MobiDB-lite"/>
    </source>
</evidence>
<gene>
    <name evidence="2" type="ORF">GCM10010357_57150</name>
</gene>
<feature type="compositionally biased region" description="Basic and acidic residues" evidence="1">
    <location>
        <begin position="44"/>
        <end position="55"/>
    </location>
</feature>
<keyword evidence="3" id="KW-1185">Reference proteome</keyword>
<accession>A0ABN0Z154</accession>
<sequence>MNRNRIGSDKVGPGRKRESEKAGNPAPAGGRKREIGSGKVGNTEGKRPEESREVILGEYEGSVRSLRTQQRAKSQRQTIKQPRPGWFTGWDEVPLENTARTL</sequence>
<proteinExistence type="predicted"/>
<feature type="region of interest" description="Disordered" evidence="1">
    <location>
        <begin position="1"/>
        <end position="102"/>
    </location>
</feature>
<feature type="compositionally biased region" description="Polar residues" evidence="1">
    <location>
        <begin position="65"/>
        <end position="80"/>
    </location>
</feature>
<comment type="caution">
    <text evidence="2">The sequence shown here is derived from an EMBL/GenBank/DDBJ whole genome shotgun (WGS) entry which is preliminary data.</text>
</comment>
<reference evidence="2 3" key="1">
    <citation type="journal article" date="2019" name="Int. J. Syst. Evol. Microbiol.">
        <title>The Global Catalogue of Microorganisms (GCM) 10K type strain sequencing project: providing services to taxonomists for standard genome sequencing and annotation.</title>
        <authorList>
            <consortium name="The Broad Institute Genomics Platform"/>
            <consortium name="The Broad Institute Genome Sequencing Center for Infectious Disease"/>
            <person name="Wu L."/>
            <person name="Ma J."/>
        </authorList>
    </citation>
    <scope>NUCLEOTIDE SEQUENCE [LARGE SCALE GENOMIC DNA]</scope>
    <source>
        <strain evidence="2 3">JCM 4788</strain>
    </source>
</reference>
<organism evidence="2 3">
    <name type="scientific">Streptomyces luteireticuli</name>
    <dbReference type="NCBI Taxonomy" id="173858"/>
    <lineage>
        <taxon>Bacteria</taxon>
        <taxon>Bacillati</taxon>
        <taxon>Actinomycetota</taxon>
        <taxon>Actinomycetes</taxon>
        <taxon>Kitasatosporales</taxon>
        <taxon>Streptomycetaceae</taxon>
        <taxon>Streptomyces</taxon>
    </lineage>
</organism>
<dbReference type="Proteomes" id="UP001500879">
    <property type="component" value="Unassembled WGS sequence"/>
</dbReference>
<evidence type="ECO:0000313" key="2">
    <source>
        <dbReference type="EMBL" id="GAA0428074.1"/>
    </source>
</evidence>
<name>A0ABN0Z154_9ACTN</name>
<dbReference type="EMBL" id="BAAABX010000061">
    <property type="protein sequence ID" value="GAA0428074.1"/>
    <property type="molecule type" value="Genomic_DNA"/>
</dbReference>